<protein>
    <recommendedName>
        <fullName evidence="4">Lipoprotein</fullName>
    </recommendedName>
</protein>
<sequence>MAPIFRLIAICPIALWMAGCAPNTDTAHADANAGAGTAIGVTTQEKITVTDGIRTREVHEVRNGIREIILQENQKAGQLHGEQRRFAKGMLIEEVHYENGKQTEVKDQEWLDEMNELRSENCVLEKIPDQPDPETKEPPMSPAMRDQVIARCNERPFASDK</sequence>
<feature type="compositionally biased region" description="Basic and acidic residues" evidence="1">
    <location>
        <begin position="126"/>
        <end position="137"/>
    </location>
</feature>
<feature type="region of interest" description="Disordered" evidence="1">
    <location>
        <begin position="126"/>
        <end position="145"/>
    </location>
</feature>
<dbReference type="Proteomes" id="UP000540787">
    <property type="component" value="Unassembled WGS sequence"/>
</dbReference>
<keyword evidence="3" id="KW-1185">Reference proteome</keyword>
<organism evidence="2 3">
    <name type="scientific">Massilia aurea</name>
    <dbReference type="NCBI Taxonomy" id="373040"/>
    <lineage>
        <taxon>Bacteria</taxon>
        <taxon>Pseudomonadati</taxon>
        <taxon>Pseudomonadota</taxon>
        <taxon>Betaproteobacteria</taxon>
        <taxon>Burkholderiales</taxon>
        <taxon>Oxalobacteraceae</taxon>
        <taxon>Telluria group</taxon>
        <taxon>Massilia</taxon>
    </lineage>
</organism>
<dbReference type="AlphaFoldDB" id="A0A7W9X0C7"/>
<dbReference type="EMBL" id="JACHBX010000002">
    <property type="protein sequence ID" value="MBB6134119.1"/>
    <property type="molecule type" value="Genomic_DNA"/>
</dbReference>
<evidence type="ECO:0008006" key="4">
    <source>
        <dbReference type="Google" id="ProtNLM"/>
    </source>
</evidence>
<dbReference type="PROSITE" id="PS51257">
    <property type="entry name" value="PROKAR_LIPOPROTEIN"/>
    <property type="match status" value="1"/>
</dbReference>
<evidence type="ECO:0000313" key="3">
    <source>
        <dbReference type="Proteomes" id="UP000540787"/>
    </source>
</evidence>
<proteinExistence type="predicted"/>
<dbReference type="RefSeq" id="WP_183554400.1">
    <property type="nucleotide sequence ID" value="NZ_JACHBX010000002.1"/>
</dbReference>
<evidence type="ECO:0000313" key="2">
    <source>
        <dbReference type="EMBL" id="MBB6134119.1"/>
    </source>
</evidence>
<reference evidence="2 3" key="1">
    <citation type="submission" date="2020-08" db="EMBL/GenBank/DDBJ databases">
        <title>The Agave Microbiome: Exploring the role of microbial communities in plant adaptations to desert environments.</title>
        <authorList>
            <person name="Partida-Martinez L.P."/>
        </authorList>
    </citation>
    <scope>NUCLEOTIDE SEQUENCE [LARGE SCALE GENOMIC DNA]</scope>
    <source>
        <strain evidence="2 3">AT3.2</strain>
    </source>
</reference>
<gene>
    <name evidence="2" type="ORF">HD842_002261</name>
</gene>
<accession>A0A7W9X0C7</accession>
<comment type="caution">
    <text evidence="2">The sequence shown here is derived from an EMBL/GenBank/DDBJ whole genome shotgun (WGS) entry which is preliminary data.</text>
</comment>
<evidence type="ECO:0000256" key="1">
    <source>
        <dbReference type="SAM" id="MobiDB-lite"/>
    </source>
</evidence>
<name>A0A7W9X0C7_9BURK</name>